<dbReference type="InParanoid" id="A0A059C5A3"/>
<keyword evidence="3" id="KW-0238">DNA-binding</keyword>
<dbReference type="OMA" id="WYSSANE"/>
<dbReference type="PANTHER" id="PTHR31190:SF486">
    <property type="entry name" value="ETHYLENE-RESPONSIVE TRANSCRIPTION FACTOR 2-LIKE"/>
    <property type="match status" value="1"/>
</dbReference>
<name>A0A059C5A3_EUCGR</name>
<organism evidence="8">
    <name type="scientific">Eucalyptus grandis</name>
    <name type="common">Flooded gum</name>
    <dbReference type="NCBI Taxonomy" id="71139"/>
    <lineage>
        <taxon>Eukaryota</taxon>
        <taxon>Viridiplantae</taxon>
        <taxon>Streptophyta</taxon>
        <taxon>Embryophyta</taxon>
        <taxon>Tracheophyta</taxon>
        <taxon>Spermatophyta</taxon>
        <taxon>Magnoliopsida</taxon>
        <taxon>eudicotyledons</taxon>
        <taxon>Gunneridae</taxon>
        <taxon>Pentapetalae</taxon>
        <taxon>rosids</taxon>
        <taxon>malvids</taxon>
        <taxon>Myrtales</taxon>
        <taxon>Myrtaceae</taxon>
        <taxon>Myrtoideae</taxon>
        <taxon>Eucalypteae</taxon>
        <taxon>Eucalyptus</taxon>
    </lineage>
</organism>
<dbReference type="FunFam" id="3.30.730.10:FF:000001">
    <property type="entry name" value="Ethylene-responsive transcription factor 2"/>
    <property type="match status" value="1"/>
</dbReference>
<dbReference type="KEGG" id="egr:104444429"/>
<comment type="subcellular location">
    <subcellularLocation>
        <location evidence="1">Nucleus</location>
    </subcellularLocation>
</comment>
<keyword evidence="4" id="KW-0804">Transcription</keyword>
<dbReference type="PANTHER" id="PTHR31190">
    <property type="entry name" value="DNA-BINDING DOMAIN"/>
    <property type="match status" value="1"/>
</dbReference>
<evidence type="ECO:0000259" key="7">
    <source>
        <dbReference type="PROSITE" id="PS51032"/>
    </source>
</evidence>
<dbReference type="AlphaFoldDB" id="A0A059C5A3"/>
<dbReference type="Gene3D" id="3.30.730.10">
    <property type="entry name" value="AP2/ERF domain"/>
    <property type="match status" value="1"/>
</dbReference>
<dbReference type="InterPro" id="IPR036955">
    <property type="entry name" value="AP2/ERF_dom_sf"/>
</dbReference>
<dbReference type="eggNOG" id="ENOG502SNVR">
    <property type="taxonomic scope" value="Eukaryota"/>
</dbReference>
<dbReference type="PRINTS" id="PR00367">
    <property type="entry name" value="ETHRSPELEMNT"/>
</dbReference>
<evidence type="ECO:0000256" key="3">
    <source>
        <dbReference type="ARBA" id="ARBA00023125"/>
    </source>
</evidence>
<dbReference type="Gramene" id="KCW73115">
    <property type="protein sequence ID" value="KCW73115"/>
    <property type="gene ID" value="EUGRSUZ_E01571"/>
</dbReference>
<dbReference type="STRING" id="71139.A0A059C5A3"/>
<dbReference type="GO" id="GO:0003700">
    <property type="term" value="F:DNA-binding transcription factor activity"/>
    <property type="evidence" value="ECO:0007669"/>
    <property type="project" value="InterPro"/>
</dbReference>
<feature type="domain" description="AP2/ERF" evidence="7">
    <location>
        <begin position="109"/>
        <end position="167"/>
    </location>
</feature>
<gene>
    <name evidence="8" type="ORF">EUGRSUZ_E01571</name>
</gene>
<dbReference type="EMBL" id="KK198757">
    <property type="protein sequence ID" value="KCW73115.1"/>
    <property type="molecule type" value="Genomic_DNA"/>
</dbReference>
<evidence type="ECO:0000256" key="2">
    <source>
        <dbReference type="ARBA" id="ARBA00023015"/>
    </source>
</evidence>
<proteinExistence type="inferred from homology"/>
<dbReference type="GO" id="GO:0009873">
    <property type="term" value="P:ethylene-activated signaling pathway"/>
    <property type="evidence" value="ECO:0007669"/>
    <property type="project" value="InterPro"/>
</dbReference>
<dbReference type="CDD" id="cd00018">
    <property type="entry name" value="AP2"/>
    <property type="match status" value="1"/>
</dbReference>
<dbReference type="SMART" id="SM00380">
    <property type="entry name" value="AP2"/>
    <property type="match status" value="1"/>
</dbReference>
<dbReference type="InterPro" id="IPR001471">
    <property type="entry name" value="AP2/ERF_dom"/>
</dbReference>
<dbReference type="InterPro" id="IPR016177">
    <property type="entry name" value="DNA-bd_dom_sf"/>
</dbReference>
<dbReference type="InterPro" id="IPR044808">
    <property type="entry name" value="ERF_plant"/>
</dbReference>
<evidence type="ECO:0000256" key="6">
    <source>
        <dbReference type="ARBA" id="ARBA00024343"/>
    </source>
</evidence>
<evidence type="ECO:0000256" key="1">
    <source>
        <dbReference type="ARBA" id="ARBA00004123"/>
    </source>
</evidence>
<protein>
    <recommendedName>
        <fullName evidence="7">AP2/ERF domain-containing protein</fullName>
    </recommendedName>
</protein>
<dbReference type="Pfam" id="PF00847">
    <property type="entry name" value="AP2"/>
    <property type="match status" value="1"/>
</dbReference>
<evidence type="ECO:0000313" key="8">
    <source>
        <dbReference type="EMBL" id="KCW73115.1"/>
    </source>
</evidence>
<dbReference type="SUPFAM" id="SSF54171">
    <property type="entry name" value="DNA-binding domain"/>
    <property type="match status" value="1"/>
</dbReference>
<reference evidence="8" key="1">
    <citation type="submission" date="2013-07" db="EMBL/GenBank/DDBJ databases">
        <title>The genome of Eucalyptus grandis.</title>
        <authorList>
            <person name="Schmutz J."/>
            <person name="Hayes R."/>
            <person name="Myburg A."/>
            <person name="Tuskan G."/>
            <person name="Grattapaglia D."/>
            <person name="Rokhsar D.S."/>
        </authorList>
    </citation>
    <scope>NUCLEOTIDE SEQUENCE</scope>
    <source>
        <tissue evidence="8">Leaf extractions</tissue>
    </source>
</reference>
<keyword evidence="5" id="KW-0539">Nucleus</keyword>
<dbReference type="GO" id="GO:0003677">
    <property type="term" value="F:DNA binding"/>
    <property type="evidence" value="ECO:0007669"/>
    <property type="project" value="UniProtKB-KW"/>
</dbReference>
<accession>A0A059C5A3</accession>
<keyword evidence="2" id="KW-0805">Transcription regulation</keyword>
<evidence type="ECO:0000256" key="5">
    <source>
        <dbReference type="ARBA" id="ARBA00023242"/>
    </source>
</evidence>
<comment type="similarity">
    <text evidence="6">Belongs to the AP2/ERF transcription factor family. ERF subfamily.</text>
</comment>
<dbReference type="GO" id="GO:0005634">
    <property type="term" value="C:nucleus"/>
    <property type="evidence" value="ECO:0007669"/>
    <property type="project" value="UniProtKB-SubCell"/>
</dbReference>
<sequence length="198" mass="22204">MFARSSTISDSDAALLECIRQHLLNDDDFETLAKIPESIRIHCPDSSFDASLSPETTMPFEVDDYNDADINRGPPKDAVGFKSPSSLDGQMVMEHGHPKVNEALPRGCHYRGVKRRPWGKYAAELRDPKKNGARRWLGTYETPWDAALAYDRAAFAMRGTKARLNFPHLIGCDEVEPVKVTRKRHHAPEAESSSLDPK</sequence>
<dbReference type="PROSITE" id="PS51032">
    <property type="entry name" value="AP2_ERF"/>
    <property type="match status" value="1"/>
</dbReference>
<dbReference type="OrthoDB" id="552345at2759"/>
<evidence type="ECO:0000256" key="4">
    <source>
        <dbReference type="ARBA" id="ARBA00023163"/>
    </source>
</evidence>